<accession>A0ABS3GVI2</accession>
<organism evidence="1 2">
    <name type="scientific">Candidatus Enterococcus ikei</name>
    <dbReference type="NCBI Taxonomy" id="2815326"/>
    <lineage>
        <taxon>Bacteria</taxon>
        <taxon>Bacillati</taxon>
        <taxon>Bacillota</taxon>
        <taxon>Bacilli</taxon>
        <taxon>Lactobacillales</taxon>
        <taxon>Enterococcaceae</taxon>
        <taxon>Enterococcus</taxon>
    </lineage>
</organism>
<sequence>MKKILPFEHLTSNFSPPLTTVLSILSTRKETKPWLVNNLLNIVISQENSEESLNDFFRTSEFFDCQPLLEYRFPYAIIDTLDYSLSEIIAFLLTKNYYVYGMFNRKHFSSLKNDNSIHNMLFYGVNELENTFYFCDFSPLDTVIGAQLKHFECSASELDLAINDFNIRSKTSNYKRNEDSIIALKPREVINCEFSLTDLKQSINLFLESKNLYSLQIGKPIQTQYKFIPFSEKDSYIFGINCYDNISKFVLEDKIDNLKQLALLREYAAFWDMRIDILNELGIFPNQSIFLKLKQTIQRISRNSNICVLSYLKLKLSKNYSIDKKKHQLEKIACSVIQQKVNMLLLLDTLSQNI</sequence>
<dbReference type="Proteomes" id="UP000664632">
    <property type="component" value="Unassembled WGS sequence"/>
</dbReference>
<dbReference type="EMBL" id="JAFLWD010000006">
    <property type="protein sequence ID" value="MBO0439263.1"/>
    <property type="molecule type" value="Genomic_DNA"/>
</dbReference>
<keyword evidence="2" id="KW-1185">Reference proteome</keyword>
<reference evidence="1 2" key="1">
    <citation type="submission" date="2021-03" db="EMBL/GenBank/DDBJ databases">
        <title>Enterococcal diversity collection.</title>
        <authorList>
            <person name="Gilmore M.S."/>
            <person name="Schwartzman J."/>
            <person name="Van Tyne D."/>
            <person name="Martin M."/>
            <person name="Earl A.M."/>
            <person name="Manson A.L."/>
            <person name="Straub T."/>
            <person name="Salamzade R."/>
            <person name="Saavedra J."/>
            <person name="Lebreton F."/>
            <person name="Prichula J."/>
            <person name="Schaufler K."/>
            <person name="Gaca A."/>
            <person name="Sgardioli B."/>
            <person name="Wagenaar J."/>
            <person name="Strong T."/>
        </authorList>
    </citation>
    <scope>NUCLEOTIDE SEQUENCE [LARGE SCALE GENOMIC DNA]</scope>
    <source>
        <strain evidence="1 2">DIV0869a</strain>
    </source>
</reference>
<dbReference type="RefSeq" id="WP_207111359.1">
    <property type="nucleotide sequence ID" value="NZ_JAFLWD010000006.1"/>
</dbReference>
<evidence type="ECO:0000313" key="1">
    <source>
        <dbReference type="EMBL" id="MBO0439263.1"/>
    </source>
</evidence>
<name>A0ABS3GVI2_9ENTE</name>
<evidence type="ECO:0000313" key="2">
    <source>
        <dbReference type="Proteomes" id="UP000664632"/>
    </source>
</evidence>
<protein>
    <recommendedName>
        <fullName evidence="3">Butirosin biosynthesis protein H N-terminal domain-containing protein</fullName>
    </recommendedName>
</protein>
<gene>
    <name evidence="1" type="ORF">JZO69_02670</name>
</gene>
<comment type="caution">
    <text evidence="1">The sequence shown here is derived from an EMBL/GenBank/DDBJ whole genome shotgun (WGS) entry which is preliminary data.</text>
</comment>
<evidence type="ECO:0008006" key="3">
    <source>
        <dbReference type="Google" id="ProtNLM"/>
    </source>
</evidence>
<proteinExistence type="predicted"/>